<gene>
    <name evidence="2" type="ORF">GBK04_07815</name>
</gene>
<dbReference type="InterPro" id="IPR001753">
    <property type="entry name" value="Enoyl-CoA_hydra/iso"/>
</dbReference>
<dbReference type="CDD" id="cd06558">
    <property type="entry name" value="crotonase-like"/>
    <property type="match status" value="1"/>
</dbReference>
<evidence type="ECO:0000256" key="1">
    <source>
        <dbReference type="ARBA" id="ARBA00005254"/>
    </source>
</evidence>
<dbReference type="Gene3D" id="3.90.226.10">
    <property type="entry name" value="2-enoyl-CoA Hydratase, Chain A, domain 1"/>
    <property type="match status" value="1"/>
</dbReference>
<sequence>MTPYVKAWTENRITTVEFFHPAGNSLPSGLLDQLAQTIDKAGKSVDSSVLVLQSGGDRAFCAGASLTELSAIATIQEGEIFFSKFAHVINAMRQCPKFILARVQGKAVGGGVGLVAAADYCLATHDAAVKLSELTVGIGPFVIEPAVQRKIGLAATSHLTINATEFESALWAWQKGLYDDVFETSDELNQRVLDLARKLAAYDPEAMRQMKRVLWEGTEHWDNLLLQRAGISGTLVLSEFTQKALTAVRSKR</sequence>
<evidence type="ECO:0000313" key="2">
    <source>
        <dbReference type="EMBL" id="MPR33267.1"/>
    </source>
</evidence>
<dbReference type="InterPro" id="IPR029045">
    <property type="entry name" value="ClpP/crotonase-like_dom_sf"/>
</dbReference>
<comment type="caution">
    <text evidence="2">The sequence shown here is derived from an EMBL/GenBank/DDBJ whole genome shotgun (WGS) entry which is preliminary data.</text>
</comment>
<dbReference type="GO" id="GO:0016853">
    <property type="term" value="F:isomerase activity"/>
    <property type="evidence" value="ECO:0007669"/>
    <property type="project" value="UniProtKB-KW"/>
</dbReference>
<name>A0A7C9FC36_9BACT</name>
<dbReference type="Pfam" id="PF00378">
    <property type="entry name" value="ECH_1"/>
    <property type="match status" value="1"/>
</dbReference>
<dbReference type="Proteomes" id="UP000479293">
    <property type="component" value="Unassembled WGS sequence"/>
</dbReference>
<dbReference type="InterPro" id="IPR051683">
    <property type="entry name" value="Enoyl-CoA_Hydratase/Isomerase"/>
</dbReference>
<evidence type="ECO:0000313" key="3">
    <source>
        <dbReference type="Proteomes" id="UP000479293"/>
    </source>
</evidence>
<dbReference type="AlphaFoldDB" id="A0A7C9FC36"/>
<dbReference type="SUPFAM" id="SSF52096">
    <property type="entry name" value="ClpP/crotonase"/>
    <property type="match status" value="1"/>
</dbReference>
<reference evidence="2 3" key="1">
    <citation type="submission" date="2019-10" db="EMBL/GenBank/DDBJ databases">
        <title>Draft Genome Sequence of Cytophagaceae sp. SJW1-29.</title>
        <authorList>
            <person name="Choi A."/>
        </authorList>
    </citation>
    <scope>NUCLEOTIDE SEQUENCE [LARGE SCALE GENOMIC DNA]</scope>
    <source>
        <strain evidence="2 3">SJW1-29</strain>
    </source>
</reference>
<organism evidence="2 3">
    <name type="scientific">Salmonirosea aquatica</name>
    <dbReference type="NCBI Taxonomy" id="2654236"/>
    <lineage>
        <taxon>Bacteria</taxon>
        <taxon>Pseudomonadati</taxon>
        <taxon>Bacteroidota</taxon>
        <taxon>Cytophagia</taxon>
        <taxon>Cytophagales</taxon>
        <taxon>Spirosomataceae</taxon>
        <taxon>Salmonirosea</taxon>
    </lineage>
</organism>
<comment type="similarity">
    <text evidence="1">Belongs to the enoyl-CoA hydratase/isomerase family.</text>
</comment>
<dbReference type="PANTHER" id="PTHR42964:SF1">
    <property type="entry name" value="POLYKETIDE BIOSYNTHESIS ENOYL-COA HYDRATASE PKSH-RELATED"/>
    <property type="match status" value="1"/>
</dbReference>
<keyword evidence="2" id="KW-0413">Isomerase</keyword>
<protein>
    <submittedName>
        <fullName evidence="2">Enoyl-CoA hydratase/isomerase family protein</fullName>
    </submittedName>
</protein>
<dbReference type="PANTHER" id="PTHR42964">
    <property type="entry name" value="ENOYL-COA HYDRATASE"/>
    <property type="match status" value="1"/>
</dbReference>
<dbReference type="RefSeq" id="WP_152758378.1">
    <property type="nucleotide sequence ID" value="NZ_WHLY01000002.1"/>
</dbReference>
<proteinExistence type="inferred from homology"/>
<dbReference type="EMBL" id="WHLY01000002">
    <property type="protein sequence ID" value="MPR33267.1"/>
    <property type="molecule type" value="Genomic_DNA"/>
</dbReference>
<accession>A0A7C9FC36</accession>
<keyword evidence="3" id="KW-1185">Reference proteome</keyword>